<name>A0ABW6SV78_9ACTN</name>
<dbReference type="Proteomes" id="UP001602013">
    <property type="component" value="Unassembled WGS sequence"/>
</dbReference>
<comment type="caution">
    <text evidence="1">The sequence shown here is derived from an EMBL/GenBank/DDBJ whole genome shotgun (WGS) entry which is preliminary data.</text>
</comment>
<evidence type="ECO:0000313" key="2">
    <source>
        <dbReference type="Proteomes" id="UP001602013"/>
    </source>
</evidence>
<organism evidence="1 2">
    <name type="scientific">Microtetraspora malaysiensis</name>
    <dbReference type="NCBI Taxonomy" id="161358"/>
    <lineage>
        <taxon>Bacteria</taxon>
        <taxon>Bacillati</taxon>
        <taxon>Actinomycetota</taxon>
        <taxon>Actinomycetes</taxon>
        <taxon>Streptosporangiales</taxon>
        <taxon>Streptosporangiaceae</taxon>
        <taxon>Microtetraspora</taxon>
    </lineage>
</organism>
<proteinExistence type="predicted"/>
<accession>A0ABW6SV78</accession>
<protein>
    <submittedName>
        <fullName evidence="1">Uncharacterized protein</fullName>
    </submittedName>
</protein>
<reference evidence="1 2" key="1">
    <citation type="submission" date="2024-10" db="EMBL/GenBank/DDBJ databases">
        <title>The Natural Products Discovery Center: Release of the First 8490 Sequenced Strains for Exploring Actinobacteria Biosynthetic Diversity.</title>
        <authorList>
            <person name="Kalkreuter E."/>
            <person name="Kautsar S.A."/>
            <person name="Yang D."/>
            <person name="Bader C.D."/>
            <person name="Teijaro C.N."/>
            <person name="Fluegel L."/>
            <person name="Davis C.M."/>
            <person name="Simpson J.R."/>
            <person name="Lauterbach L."/>
            <person name="Steele A.D."/>
            <person name="Gui C."/>
            <person name="Meng S."/>
            <person name="Li G."/>
            <person name="Viehrig K."/>
            <person name="Ye F."/>
            <person name="Su P."/>
            <person name="Kiefer A.F."/>
            <person name="Nichols A."/>
            <person name="Cepeda A.J."/>
            <person name="Yan W."/>
            <person name="Fan B."/>
            <person name="Jiang Y."/>
            <person name="Adhikari A."/>
            <person name="Zheng C.-J."/>
            <person name="Schuster L."/>
            <person name="Cowan T.M."/>
            <person name="Smanski M.J."/>
            <person name="Chevrette M.G."/>
            <person name="De Carvalho L.P.S."/>
            <person name="Shen B."/>
        </authorList>
    </citation>
    <scope>NUCLEOTIDE SEQUENCE [LARGE SCALE GENOMIC DNA]</scope>
    <source>
        <strain evidence="1 2">NPDC002173</strain>
    </source>
</reference>
<keyword evidence="2" id="KW-1185">Reference proteome</keyword>
<gene>
    <name evidence="1" type="ORF">ACFYXI_24530</name>
</gene>
<dbReference type="RefSeq" id="WP_387414442.1">
    <property type="nucleotide sequence ID" value="NZ_JBIASD010000016.1"/>
</dbReference>
<dbReference type="EMBL" id="JBIASD010000016">
    <property type="protein sequence ID" value="MFF3668757.1"/>
    <property type="molecule type" value="Genomic_DNA"/>
</dbReference>
<sequence length="64" mass="6787">MVNKEGVPTLRQGDPRGAQALDLAPAQNGSVELPLLRPAITPIADHDMRQVKAVPHGVLRVSAL</sequence>
<evidence type="ECO:0000313" key="1">
    <source>
        <dbReference type="EMBL" id="MFF3668757.1"/>
    </source>
</evidence>